<evidence type="ECO:0000313" key="2">
    <source>
        <dbReference type="EMBL" id="MBD3868301.1"/>
    </source>
</evidence>
<sequence>MYAAFAGGFAGWLRIKADVRAPYTRKIFHFLIFTTAGFLHLTGGLPLVALFGGITALVVLYAVWRGDRFPFYEAMARPTDAPKRSLFILVPLGTTAAGGLLSNLLFGPFAVVGYLVGGWGDAIGEPVGTAFGKHRYKVPSLGGVAATRSCEGSAAVLAMGIGAACLGLFLGGYSAGSILTAGLACGVAGALVEAVSNHGLDNLTIQIASAGTAWLILG</sequence>
<keyword evidence="1" id="KW-1133">Transmembrane helix</keyword>
<dbReference type="EMBL" id="JACXWD010000027">
    <property type="protein sequence ID" value="MBD3868301.1"/>
    <property type="molecule type" value="Genomic_DNA"/>
</dbReference>
<feature type="transmembrane region" description="Helical" evidence="1">
    <location>
        <begin position="154"/>
        <end position="173"/>
    </location>
</feature>
<dbReference type="GO" id="GO:0004143">
    <property type="term" value="F:ATP-dependent diacylglycerol kinase activity"/>
    <property type="evidence" value="ECO:0007669"/>
    <property type="project" value="InterPro"/>
</dbReference>
<feature type="transmembrane region" description="Helical" evidence="1">
    <location>
        <begin position="85"/>
        <end position="106"/>
    </location>
</feature>
<dbReference type="Proteomes" id="UP000648239">
    <property type="component" value="Unassembled WGS sequence"/>
</dbReference>
<name>A0A8J6XX97_9BACT</name>
<evidence type="ECO:0000256" key="1">
    <source>
        <dbReference type="SAM" id="Phobius"/>
    </source>
</evidence>
<dbReference type="InterPro" id="IPR037997">
    <property type="entry name" value="Dgk1-like"/>
</dbReference>
<evidence type="ECO:0000313" key="3">
    <source>
        <dbReference type="Proteomes" id="UP000648239"/>
    </source>
</evidence>
<keyword evidence="1" id="KW-0812">Transmembrane</keyword>
<reference evidence="2 3" key="1">
    <citation type="submission" date="2020-08" db="EMBL/GenBank/DDBJ databases">
        <title>Acidobacteriota in marine sediments use diverse sulfur dissimilation pathways.</title>
        <authorList>
            <person name="Wasmund K."/>
        </authorList>
    </citation>
    <scope>NUCLEOTIDE SEQUENCE [LARGE SCALE GENOMIC DNA]</scope>
    <source>
        <strain evidence="2">MAG AM4</strain>
    </source>
</reference>
<evidence type="ECO:0008006" key="4">
    <source>
        <dbReference type="Google" id="ProtNLM"/>
    </source>
</evidence>
<dbReference type="PANTHER" id="PTHR31303:SF1">
    <property type="entry name" value="CTP-DEPENDENT DIACYLGLYCEROL KINASE 1"/>
    <property type="match status" value="1"/>
</dbReference>
<proteinExistence type="predicted"/>
<dbReference type="AlphaFoldDB" id="A0A8J6XX97"/>
<feature type="transmembrane region" description="Helical" evidence="1">
    <location>
        <begin position="41"/>
        <end position="64"/>
    </location>
</feature>
<organism evidence="2 3">
    <name type="scientific">Candidatus Polarisedimenticola svalbardensis</name>
    <dbReference type="NCBI Taxonomy" id="2886004"/>
    <lineage>
        <taxon>Bacteria</taxon>
        <taxon>Pseudomonadati</taxon>
        <taxon>Acidobacteriota</taxon>
        <taxon>Candidatus Polarisedimenticolia</taxon>
        <taxon>Candidatus Polarisedimenticolales</taxon>
        <taxon>Candidatus Polarisedimenticolaceae</taxon>
        <taxon>Candidatus Polarisedimenticola</taxon>
    </lineage>
</organism>
<gene>
    <name evidence="2" type="ORF">IFK94_09260</name>
</gene>
<accession>A0A8J6XX97</accession>
<comment type="caution">
    <text evidence="2">The sequence shown here is derived from an EMBL/GenBank/DDBJ whole genome shotgun (WGS) entry which is preliminary data.</text>
</comment>
<protein>
    <recommendedName>
        <fullName evidence="4">Phosphatidate cytidylyltransferase</fullName>
    </recommendedName>
</protein>
<keyword evidence="1" id="KW-0472">Membrane</keyword>
<dbReference type="PANTHER" id="PTHR31303">
    <property type="entry name" value="CTP-DEPENDENT DIACYLGLYCEROL KINASE 1"/>
    <property type="match status" value="1"/>
</dbReference>